<reference evidence="1 2" key="1">
    <citation type="submission" date="2018-01" db="EMBL/GenBank/DDBJ databases">
        <title>Bacillales members from the olive rhizosphere are effective biological control agents against Verticillium dahliae.</title>
        <authorList>
            <person name="Gomez-Lama C."/>
            <person name="Legarda G."/>
            <person name="Ruano-Rosa D."/>
            <person name="Pizarro-Tobias P."/>
            <person name="Valverde-Corredor A."/>
            <person name="Niqui J.L."/>
            <person name="Trivino J.C."/>
            <person name="Roca A."/>
            <person name="Mercado-Blanco J."/>
        </authorList>
    </citation>
    <scope>NUCLEOTIDE SEQUENCE [LARGE SCALE GENOMIC DNA]</scope>
    <source>
        <strain evidence="1 2">PIC167</strain>
    </source>
</reference>
<name>A0A4U2Q744_9BACL</name>
<protein>
    <submittedName>
        <fullName evidence="1">Uncharacterized protein</fullName>
    </submittedName>
</protein>
<accession>A0A4U2Q744</accession>
<gene>
    <name evidence="1" type="ORF">C1I60_03750</name>
</gene>
<dbReference type="Proteomes" id="UP000308114">
    <property type="component" value="Unassembled WGS sequence"/>
</dbReference>
<evidence type="ECO:0000313" key="1">
    <source>
        <dbReference type="EMBL" id="TKH45588.1"/>
    </source>
</evidence>
<proteinExistence type="predicted"/>
<comment type="caution">
    <text evidence="1">The sequence shown here is derived from an EMBL/GenBank/DDBJ whole genome shotgun (WGS) entry which is preliminary data.</text>
</comment>
<sequence length="66" mass="7571">MLRTWSVGIHYINATNIIPGKNLSEDTCRRTIENLQPKKHTISQIIIQKSIVLIDAFPYTVVKHLV</sequence>
<organism evidence="1 2">
    <name type="scientific">Paenibacillus terrae</name>
    <dbReference type="NCBI Taxonomy" id="159743"/>
    <lineage>
        <taxon>Bacteria</taxon>
        <taxon>Bacillati</taxon>
        <taxon>Bacillota</taxon>
        <taxon>Bacilli</taxon>
        <taxon>Bacillales</taxon>
        <taxon>Paenibacillaceae</taxon>
        <taxon>Paenibacillus</taxon>
    </lineage>
</organism>
<evidence type="ECO:0000313" key="2">
    <source>
        <dbReference type="Proteomes" id="UP000308114"/>
    </source>
</evidence>
<dbReference type="EMBL" id="PNXQ01000005">
    <property type="protein sequence ID" value="TKH45588.1"/>
    <property type="molecule type" value="Genomic_DNA"/>
</dbReference>
<dbReference type="AlphaFoldDB" id="A0A4U2Q744"/>